<keyword evidence="2" id="KW-1185">Reference proteome</keyword>
<protein>
    <submittedName>
        <fullName evidence="1">Uncharacterized protein</fullName>
    </submittedName>
</protein>
<name>A0ABV0UD49_9TELE</name>
<dbReference type="EMBL" id="JAHRIQ010065466">
    <property type="protein sequence ID" value="MEQ2242517.1"/>
    <property type="molecule type" value="Genomic_DNA"/>
</dbReference>
<evidence type="ECO:0000313" key="2">
    <source>
        <dbReference type="Proteomes" id="UP001482620"/>
    </source>
</evidence>
<accession>A0ABV0UD49</accession>
<evidence type="ECO:0000313" key="1">
    <source>
        <dbReference type="EMBL" id="MEQ2242517.1"/>
    </source>
</evidence>
<gene>
    <name evidence="1" type="ORF">ILYODFUR_036600</name>
</gene>
<dbReference type="Proteomes" id="UP001482620">
    <property type="component" value="Unassembled WGS sequence"/>
</dbReference>
<proteinExistence type="predicted"/>
<organism evidence="1 2">
    <name type="scientific">Ilyodon furcidens</name>
    <name type="common">goldbreast splitfin</name>
    <dbReference type="NCBI Taxonomy" id="33524"/>
    <lineage>
        <taxon>Eukaryota</taxon>
        <taxon>Metazoa</taxon>
        <taxon>Chordata</taxon>
        <taxon>Craniata</taxon>
        <taxon>Vertebrata</taxon>
        <taxon>Euteleostomi</taxon>
        <taxon>Actinopterygii</taxon>
        <taxon>Neopterygii</taxon>
        <taxon>Teleostei</taxon>
        <taxon>Neoteleostei</taxon>
        <taxon>Acanthomorphata</taxon>
        <taxon>Ovalentaria</taxon>
        <taxon>Atherinomorphae</taxon>
        <taxon>Cyprinodontiformes</taxon>
        <taxon>Goodeidae</taxon>
        <taxon>Ilyodon</taxon>
    </lineage>
</organism>
<reference evidence="1 2" key="1">
    <citation type="submission" date="2021-06" db="EMBL/GenBank/DDBJ databases">
        <authorList>
            <person name="Palmer J.M."/>
        </authorList>
    </citation>
    <scope>NUCLEOTIDE SEQUENCE [LARGE SCALE GENOMIC DNA]</scope>
    <source>
        <strain evidence="2">if_2019</strain>
        <tissue evidence="1">Muscle</tissue>
    </source>
</reference>
<comment type="caution">
    <text evidence="1">The sequence shown here is derived from an EMBL/GenBank/DDBJ whole genome shotgun (WGS) entry which is preliminary data.</text>
</comment>
<sequence>MPARQPFFISRFHQHNRATKKSCIPPYTLQKTKKSHIQVQQGVKLKALASIFRAHNIILAYIYVTTNKHLGVTNKQKENKSIMEEKHFHSSFIMANVAFFPPPTQPSYVFYKRSEP</sequence>